<accession>A0A397UZP7</accession>
<keyword evidence="2" id="KW-1185">Reference proteome</keyword>
<protein>
    <submittedName>
        <fullName evidence="1">Uncharacterized protein</fullName>
    </submittedName>
</protein>
<dbReference type="AlphaFoldDB" id="A0A397UZP7"/>
<evidence type="ECO:0000313" key="1">
    <source>
        <dbReference type="EMBL" id="RIB15714.1"/>
    </source>
</evidence>
<dbReference type="Proteomes" id="UP000266673">
    <property type="component" value="Unassembled WGS sequence"/>
</dbReference>
<proteinExistence type="predicted"/>
<evidence type="ECO:0000313" key="2">
    <source>
        <dbReference type="Proteomes" id="UP000266673"/>
    </source>
</evidence>
<dbReference type="OrthoDB" id="2479319at2759"/>
<name>A0A397UZP7_9GLOM</name>
<organism evidence="1 2">
    <name type="scientific">Gigaspora rosea</name>
    <dbReference type="NCBI Taxonomy" id="44941"/>
    <lineage>
        <taxon>Eukaryota</taxon>
        <taxon>Fungi</taxon>
        <taxon>Fungi incertae sedis</taxon>
        <taxon>Mucoromycota</taxon>
        <taxon>Glomeromycotina</taxon>
        <taxon>Glomeromycetes</taxon>
        <taxon>Diversisporales</taxon>
        <taxon>Gigasporaceae</taxon>
        <taxon>Gigaspora</taxon>
    </lineage>
</organism>
<gene>
    <name evidence="1" type="ORF">C2G38_2191778</name>
</gene>
<dbReference type="EMBL" id="QKWP01000727">
    <property type="protein sequence ID" value="RIB15714.1"/>
    <property type="molecule type" value="Genomic_DNA"/>
</dbReference>
<sequence>MPNTITYNGRIDSEISVAYDQSKSQKVRQIQEVNTENGPGVANQKCKIKQRDFKIDSQLESDYYLSFLEYFKNVHREESEFLIKQYKNCVSSTKIKIGWDVISGNELKILSIKKLMNFKTKEKIRQEKLHFRDVKKNTLEIVIKQSWHSYLYTEPFEPVVHGTFGIDQPKPLEMFIIRKIEDRRFNTNF</sequence>
<comment type="caution">
    <text evidence="1">The sequence shown here is derived from an EMBL/GenBank/DDBJ whole genome shotgun (WGS) entry which is preliminary data.</text>
</comment>
<reference evidence="1 2" key="1">
    <citation type="submission" date="2018-06" db="EMBL/GenBank/DDBJ databases">
        <title>Comparative genomics reveals the genomic features of Rhizophagus irregularis, R. cerebriforme, R. diaphanum and Gigaspora rosea, and their symbiotic lifestyle signature.</title>
        <authorList>
            <person name="Morin E."/>
            <person name="San Clemente H."/>
            <person name="Chen E.C.H."/>
            <person name="De La Providencia I."/>
            <person name="Hainaut M."/>
            <person name="Kuo A."/>
            <person name="Kohler A."/>
            <person name="Murat C."/>
            <person name="Tang N."/>
            <person name="Roy S."/>
            <person name="Loubradou J."/>
            <person name="Henrissat B."/>
            <person name="Grigoriev I.V."/>
            <person name="Corradi N."/>
            <person name="Roux C."/>
            <person name="Martin F.M."/>
        </authorList>
    </citation>
    <scope>NUCLEOTIDE SEQUENCE [LARGE SCALE GENOMIC DNA]</scope>
    <source>
        <strain evidence="1 2">DAOM 194757</strain>
    </source>
</reference>